<evidence type="ECO:0000256" key="1">
    <source>
        <dbReference type="SAM" id="MobiDB-lite"/>
    </source>
</evidence>
<protein>
    <submittedName>
        <fullName evidence="2">PF12687 domain protein</fullName>
    </submittedName>
</protein>
<dbReference type="Pfam" id="PF12687">
    <property type="entry name" value="DUF3801"/>
    <property type="match status" value="1"/>
</dbReference>
<feature type="compositionally biased region" description="Basic and acidic residues" evidence="1">
    <location>
        <begin position="163"/>
        <end position="175"/>
    </location>
</feature>
<evidence type="ECO:0000313" key="2">
    <source>
        <dbReference type="EMBL" id="AKR53629.1"/>
    </source>
</evidence>
<feature type="region of interest" description="Disordered" evidence="1">
    <location>
        <begin position="147"/>
        <end position="175"/>
    </location>
</feature>
<accession>A0A0K0TPX4</accession>
<sequence>MINEEISKEAGQAAQTIISYTIKAAKESINLEKEIRKKMNDTLEKANGNLKSLMGDEMKIKDLYKKGQLENISIDQSDLKDLKKELNKLGVSFSVMKNKENQNYEIFFQAKDIKVMEYAFKQVIAKENKKEKESILKQIKKYKDLSNNKDKTKEKVKRKVKEKVKPNKKDMTREI</sequence>
<dbReference type="PATRIC" id="fig|1311.492.peg.1343"/>
<proteinExistence type="predicted"/>
<dbReference type="EMBL" id="KP898896">
    <property type="protein sequence ID" value="AKR53629.1"/>
    <property type="molecule type" value="Genomic_DNA"/>
</dbReference>
<organism evidence="2">
    <name type="scientific">Streptococcus agalactiae</name>
    <dbReference type="NCBI Taxonomy" id="1311"/>
    <lineage>
        <taxon>Bacteria</taxon>
        <taxon>Bacillati</taxon>
        <taxon>Bacillota</taxon>
        <taxon>Bacilli</taxon>
        <taxon>Lactobacillales</taxon>
        <taxon>Streptococcaceae</taxon>
        <taxon>Streptococcus</taxon>
    </lineage>
</organism>
<reference evidence="2" key="1">
    <citation type="submission" date="2015-03" db="EMBL/GenBank/DDBJ databases">
        <title>Characterization of ICESagTR7, a new composite element with an embedded IMESp2907.</title>
        <authorList>
            <person name="Mingoia M."/>
            <person name="Morici E."/>
            <person name="Marini E."/>
            <person name="Brenciani A."/>
            <person name="Giovanetti E."/>
            <person name="Varaldo P.E."/>
        </authorList>
    </citation>
    <scope>NUCLEOTIDE SEQUENCE</scope>
    <source>
        <strain evidence="2">TR7</strain>
    </source>
</reference>
<name>A0A0K0TPX4_STRAG</name>
<dbReference type="InterPro" id="IPR024234">
    <property type="entry name" value="DUF3801"/>
</dbReference>
<dbReference type="AlphaFoldDB" id="A0A0K0TPX4"/>
<dbReference type="RefSeq" id="WP_023610324.1">
    <property type="nucleotide sequence ID" value="NZ_AP018935.1"/>
</dbReference>